<accession>A0AAD1XNT8</accession>
<organism evidence="2 3">
    <name type="scientific">Euplotes crassus</name>
    <dbReference type="NCBI Taxonomy" id="5936"/>
    <lineage>
        <taxon>Eukaryota</taxon>
        <taxon>Sar</taxon>
        <taxon>Alveolata</taxon>
        <taxon>Ciliophora</taxon>
        <taxon>Intramacronucleata</taxon>
        <taxon>Spirotrichea</taxon>
        <taxon>Hypotrichia</taxon>
        <taxon>Euplotida</taxon>
        <taxon>Euplotidae</taxon>
        <taxon>Moneuplotes</taxon>
    </lineage>
</organism>
<feature type="compositionally biased region" description="Polar residues" evidence="1">
    <location>
        <begin position="19"/>
        <end position="38"/>
    </location>
</feature>
<sequence length="548" mass="64983">MKKAVIQLRQNYEKMNPQGKRNNSHKQSLLRSTPLRSENSVKERIASEDYANNTLQSFAIRPINRKSEDKKAIKEQDMNNQYKKLAQSPSHMKSMDTEHDSFHQRNSYLTLGKQYLLSFNKESEGMHINATKLGSSKDFQNSMSAKNIPENSSFKKSKFFQDQLKNLEKGSVMKIKDRLKILSCAPDEIQKKYKMIAAKRLPIYQPDPREKYGYTKYFDKTKQYNTTKEYTRYLEQRIREDELERPLRLNTGNSSQWSQIESVKQKELRLQHGVVYSDYKNKKPTQKHKHPFNIKVKSQISNDFLREVDKNLHPEQRKISGKYFASSHYSPLELRQLQMESRLLGEKIRGNSLLKKLMRDSHFLSDKVNLDSERSQLDYHLSFDYTKEIPRDLYYKEKAKINIEGKKNKQYIRIKQRKPSIIDKRRTESSAAYRDKFSQNKTNEEIKERCKTQLKDPQPLPIKNKDIKEEIKDSKPIKKYLKKMIQLNLMKGIKNPEDELQKERDKQQQLRLKARQKFNLVSQNFKSIAKNQKYKYIIADFSSSRTSS</sequence>
<evidence type="ECO:0000256" key="1">
    <source>
        <dbReference type="SAM" id="MobiDB-lite"/>
    </source>
</evidence>
<dbReference type="Proteomes" id="UP001295684">
    <property type="component" value="Unassembled WGS sequence"/>
</dbReference>
<protein>
    <submittedName>
        <fullName evidence="2">Uncharacterized protein</fullName>
    </submittedName>
</protein>
<dbReference type="EMBL" id="CAMPGE010017567">
    <property type="protein sequence ID" value="CAI2376037.1"/>
    <property type="molecule type" value="Genomic_DNA"/>
</dbReference>
<dbReference type="AlphaFoldDB" id="A0AAD1XNT8"/>
<proteinExistence type="predicted"/>
<feature type="region of interest" description="Disordered" evidence="1">
    <location>
        <begin position="12"/>
        <end position="40"/>
    </location>
</feature>
<keyword evidence="3" id="KW-1185">Reference proteome</keyword>
<evidence type="ECO:0000313" key="3">
    <source>
        <dbReference type="Proteomes" id="UP001295684"/>
    </source>
</evidence>
<reference evidence="2" key="1">
    <citation type="submission" date="2023-07" db="EMBL/GenBank/DDBJ databases">
        <authorList>
            <consortium name="AG Swart"/>
            <person name="Singh M."/>
            <person name="Singh A."/>
            <person name="Seah K."/>
            <person name="Emmerich C."/>
        </authorList>
    </citation>
    <scope>NUCLEOTIDE SEQUENCE</scope>
    <source>
        <strain evidence="2">DP1</strain>
    </source>
</reference>
<gene>
    <name evidence="2" type="ORF">ECRASSUSDP1_LOCUS17406</name>
</gene>
<name>A0AAD1XNT8_EUPCR</name>
<comment type="caution">
    <text evidence="2">The sequence shown here is derived from an EMBL/GenBank/DDBJ whole genome shotgun (WGS) entry which is preliminary data.</text>
</comment>
<evidence type="ECO:0000313" key="2">
    <source>
        <dbReference type="EMBL" id="CAI2376037.1"/>
    </source>
</evidence>